<accession>A0A2A2JU12</accession>
<comment type="caution">
    <text evidence="1">The sequence shown here is derived from an EMBL/GenBank/DDBJ whole genome shotgun (WGS) entry which is preliminary data.</text>
</comment>
<gene>
    <name evidence="1" type="ORF">WR25_06638</name>
</gene>
<evidence type="ECO:0000313" key="2">
    <source>
        <dbReference type="Proteomes" id="UP000218231"/>
    </source>
</evidence>
<evidence type="ECO:0000313" key="1">
    <source>
        <dbReference type="EMBL" id="PAV65234.1"/>
    </source>
</evidence>
<sequence>MSLPDEKHSVLANFGGENSAVIQMDDTIPSFVRGIRPACIGRLVANIYSDSKLSGAEKLAAMDEAFTAWPVNIMLAYRKFRFQFFDKTQFMKMFENETDEIKTVLETLILLYGDNLDEFGKRLKAIQKSFVNQRVLLAWLKSEYQIIPYEALCVGAKLKSLKLKLEWCSEEKPNEPVVYEMTVKMVAESPAQETFLRIATGDNEYGKRGSEAIELVGQRLEGNSKCLECCYDAIRFPQVATEKLLSKIEQFCDANSVWMHLTKERMDEINGTVLRDNRLKISFYHKFGTAFAVQVGTVVNSNVDECVNSKKGSLVISKVDFIQ</sequence>
<keyword evidence="2" id="KW-1185">Reference proteome</keyword>
<dbReference type="AlphaFoldDB" id="A0A2A2JU12"/>
<reference evidence="1 2" key="1">
    <citation type="journal article" date="2017" name="Curr. Biol.">
        <title>Genome architecture and evolution of a unichromosomal asexual nematode.</title>
        <authorList>
            <person name="Fradin H."/>
            <person name="Zegar C."/>
            <person name="Gutwein M."/>
            <person name="Lucas J."/>
            <person name="Kovtun M."/>
            <person name="Corcoran D."/>
            <person name="Baugh L.R."/>
            <person name="Kiontke K."/>
            <person name="Gunsalus K."/>
            <person name="Fitch D.H."/>
            <person name="Piano F."/>
        </authorList>
    </citation>
    <scope>NUCLEOTIDE SEQUENCE [LARGE SCALE GENOMIC DNA]</scope>
    <source>
        <strain evidence="1">PF1309</strain>
    </source>
</reference>
<dbReference type="EMBL" id="LIAE01010215">
    <property type="protein sequence ID" value="PAV65234.1"/>
    <property type="molecule type" value="Genomic_DNA"/>
</dbReference>
<proteinExistence type="predicted"/>
<dbReference type="Proteomes" id="UP000218231">
    <property type="component" value="Unassembled WGS sequence"/>
</dbReference>
<organism evidence="1 2">
    <name type="scientific">Diploscapter pachys</name>
    <dbReference type="NCBI Taxonomy" id="2018661"/>
    <lineage>
        <taxon>Eukaryota</taxon>
        <taxon>Metazoa</taxon>
        <taxon>Ecdysozoa</taxon>
        <taxon>Nematoda</taxon>
        <taxon>Chromadorea</taxon>
        <taxon>Rhabditida</taxon>
        <taxon>Rhabditina</taxon>
        <taxon>Rhabditomorpha</taxon>
        <taxon>Rhabditoidea</taxon>
        <taxon>Rhabditidae</taxon>
        <taxon>Diploscapter</taxon>
    </lineage>
</organism>
<name>A0A2A2JU12_9BILA</name>
<protein>
    <submittedName>
        <fullName evidence="1">Uncharacterized protein</fullName>
    </submittedName>
</protein>